<protein>
    <submittedName>
        <fullName evidence="1">Nonstructural protein</fullName>
    </submittedName>
</protein>
<name>A0A2R3UAH6_9VIRU</name>
<dbReference type="EMBL" id="MH029532">
    <property type="protein sequence ID" value="AVQ10278.1"/>
    <property type="molecule type" value="Genomic_DNA"/>
</dbReference>
<sequence length="83" mass="9284">MNYFLIAVKDTAVDAFQPGVHCVRAKGEAMRNFTDLVNDPQSKQLHNHAADFELWIIGELDDQTGIITSKPERLARGTDVKNT</sequence>
<dbReference type="InterPro" id="IPR046781">
    <property type="entry name" value="Phage_ORF5"/>
</dbReference>
<proteinExistence type="predicted"/>
<dbReference type="Pfam" id="PF20577">
    <property type="entry name" value="Phage_ORF5"/>
    <property type="match status" value="1"/>
</dbReference>
<accession>A0A2R3UAH6</accession>
<evidence type="ECO:0000313" key="1">
    <source>
        <dbReference type="EMBL" id="AVQ10278.1"/>
    </source>
</evidence>
<reference evidence="1" key="1">
    <citation type="submission" date="2018-03" db="EMBL/GenBank/DDBJ databases">
        <title>Twenty-four Novel Viral Genomes identified from the Dushanzi Mud Volcanic Sediment in Xinjiang, China.</title>
        <authorList>
            <person name="Han L."/>
        </authorList>
    </citation>
    <scope>NUCLEOTIDE SEQUENCE</scope>
</reference>
<organism evidence="1">
    <name type="scientific">Gokushovirinae environmental samples</name>
    <dbReference type="NCBI Taxonomy" id="1478972"/>
    <lineage>
        <taxon>Viruses</taxon>
        <taxon>Monodnaviria</taxon>
        <taxon>Sangervirae</taxon>
        <taxon>Phixviricota</taxon>
        <taxon>Malgrandaviricetes</taxon>
        <taxon>Petitvirales</taxon>
        <taxon>Microviridae</taxon>
        <taxon>environmental samples</taxon>
    </lineage>
</organism>